<dbReference type="Gene3D" id="3.30.60.10">
    <property type="entry name" value="Endochitinase-like"/>
    <property type="match status" value="1"/>
</dbReference>
<organism evidence="4 5">
    <name type="scientific">Setomelanomma holmii</name>
    <dbReference type="NCBI Taxonomy" id="210430"/>
    <lineage>
        <taxon>Eukaryota</taxon>
        <taxon>Fungi</taxon>
        <taxon>Dikarya</taxon>
        <taxon>Ascomycota</taxon>
        <taxon>Pezizomycotina</taxon>
        <taxon>Dothideomycetes</taxon>
        <taxon>Pleosporomycetidae</taxon>
        <taxon>Pleosporales</taxon>
        <taxon>Pleosporineae</taxon>
        <taxon>Phaeosphaeriaceae</taxon>
        <taxon>Setomelanomma</taxon>
    </lineage>
</organism>
<comment type="caution">
    <text evidence="4">The sequence shown here is derived from an EMBL/GenBank/DDBJ whole genome shotgun (WGS) entry which is preliminary data.</text>
</comment>
<name>A0A9P4GYF6_9PLEO</name>
<feature type="domain" description="Chitin-binding type-1" evidence="3">
    <location>
        <begin position="4"/>
        <end position="52"/>
    </location>
</feature>
<keyword evidence="5" id="KW-1185">Reference proteome</keyword>
<dbReference type="Proteomes" id="UP000799777">
    <property type="component" value="Unassembled WGS sequence"/>
</dbReference>
<gene>
    <name evidence="4" type="ORF">EK21DRAFT_26445</name>
</gene>
<dbReference type="GO" id="GO:0008061">
    <property type="term" value="F:chitin binding"/>
    <property type="evidence" value="ECO:0007669"/>
    <property type="project" value="UniProtKB-UniRule"/>
</dbReference>
<accession>A0A9P4GYF6</accession>
<dbReference type="AlphaFoldDB" id="A0A9P4GYF6"/>
<evidence type="ECO:0000259" key="3">
    <source>
        <dbReference type="PROSITE" id="PS50941"/>
    </source>
</evidence>
<comment type="caution">
    <text evidence="2">Lacks conserved residue(s) required for the propagation of feature annotation.</text>
</comment>
<dbReference type="OrthoDB" id="1193027at2759"/>
<sequence>ITTNARCGKYFGFTCQGSQWGNCCSQYGYCGSTNEKDYCSANTCQKGYGQCN</sequence>
<dbReference type="SUPFAM" id="SSF57016">
    <property type="entry name" value="Plant lectins/antimicrobial peptides"/>
    <property type="match status" value="1"/>
</dbReference>
<keyword evidence="1 2" id="KW-0147">Chitin-binding</keyword>
<evidence type="ECO:0000313" key="5">
    <source>
        <dbReference type="Proteomes" id="UP000799777"/>
    </source>
</evidence>
<evidence type="ECO:0000256" key="1">
    <source>
        <dbReference type="ARBA" id="ARBA00022669"/>
    </source>
</evidence>
<dbReference type="InterPro" id="IPR036861">
    <property type="entry name" value="Endochitinase-like_sf"/>
</dbReference>
<dbReference type="EMBL" id="ML978323">
    <property type="protein sequence ID" value="KAF2023809.1"/>
    <property type="molecule type" value="Genomic_DNA"/>
</dbReference>
<feature type="non-terminal residue" evidence="4">
    <location>
        <position position="1"/>
    </location>
</feature>
<feature type="non-terminal residue" evidence="4">
    <location>
        <position position="52"/>
    </location>
</feature>
<evidence type="ECO:0000313" key="4">
    <source>
        <dbReference type="EMBL" id="KAF2023809.1"/>
    </source>
</evidence>
<reference evidence="4" key="1">
    <citation type="journal article" date="2020" name="Stud. Mycol.">
        <title>101 Dothideomycetes genomes: a test case for predicting lifestyles and emergence of pathogens.</title>
        <authorList>
            <person name="Haridas S."/>
            <person name="Albert R."/>
            <person name="Binder M."/>
            <person name="Bloem J."/>
            <person name="Labutti K."/>
            <person name="Salamov A."/>
            <person name="Andreopoulos B."/>
            <person name="Baker S."/>
            <person name="Barry K."/>
            <person name="Bills G."/>
            <person name="Bluhm B."/>
            <person name="Cannon C."/>
            <person name="Castanera R."/>
            <person name="Culley D."/>
            <person name="Daum C."/>
            <person name="Ezra D."/>
            <person name="Gonzalez J."/>
            <person name="Henrissat B."/>
            <person name="Kuo A."/>
            <person name="Liang C."/>
            <person name="Lipzen A."/>
            <person name="Lutzoni F."/>
            <person name="Magnuson J."/>
            <person name="Mondo S."/>
            <person name="Nolan M."/>
            <person name="Ohm R."/>
            <person name="Pangilinan J."/>
            <person name="Park H.-J."/>
            <person name="Ramirez L."/>
            <person name="Alfaro M."/>
            <person name="Sun H."/>
            <person name="Tritt A."/>
            <person name="Yoshinaga Y."/>
            <person name="Zwiers L.-H."/>
            <person name="Turgeon B."/>
            <person name="Goodwin S."/>
            <person name="Spatafora J."/>
            <person name="Crous P."/>
            <person name="Grigoriev I."/>
        </authorList>
    </citation>
    <scope>NUCLEOTIDE SEQUENCE</scope>
    <source>
        <strain evidence="4">CBS 110217</strain>
    </source>
</reference>
<evidence type="ECO:0000256" key="2">
    <source>
        <dbReference type="PROSITE-ProRule" id="PRU00261"/>
    </source>
</evidence>
<dbReference type="PROSITE" id="PS50941">
    <property type="entry name" value="CHIT_BIND_I_2"/>
    <property type="match status" value="1"/>
</dbReference>
<proteinExistence type="predicted"/>
<protein>
    <recommendedName>
        <fullName evidence="3">Chitin-binding type-1 domain-containing protein</fullName>
    </recommendedName>
</protein>
<dbReference type="InterPro" id="IPR001002">
    <property type="entry name" value="Chitin-bd_1"/>
</dbReference>